<dbReference type="Pfam" id="PF00593">
    <property type="entry name" value="TonB_dep_Rec_b-barrel"/>
    <property type="match status" value="1"/>
</dbReference>
<organism evidence="14 15">
    <name type="scientific">Pacificimonas flava</name>
    <dbReference type="NCBI Taxonomy" id="1234595"/>
    <lineage>
        <taxon>Bacteria</taxon>
        <taxon>Pseudomonadati</taxon>
        <taxon>Pseudomonadota</taxon>
        <taxon>Alphaproteobacteria</taxon>
        <taxon>Sphingomonadales</taxon>
        <taxon>Sphingosinicellaceae</taxon>
        <taxon>Pacificimonas</taxon>
    </lineage>
</organism>
<accession>A0A219B642</accession>
<dbReference type="InterPro" id="IPR012910">
    <property type="entry name" value="Plug_dom"/>
</dbReference>
<sequence length="728" mass="79005">MRRSALLLSAAVTLAAPVAAQNASQSAEDDFHQTPPTIVITGPGVGSLDVLSGTSVVAGAELQREMSGQVGDILADLPGVSATSFSPGASRPILRGFSGERVKVLTDGLGNLDASNTSADHAVSLDPLTTERIEVLRGPAVLLYGSQAIGGAVNLIDKCIPRAVPDEDVHVDAIGSVSSVDDGREIGGSVDIRLSDMAALHFDGSYRKTDDIEIPGFALSEERRADLLADVAEELEEGHLEEAEELQEAANQDRYLPNSATETHSFGGGLLIGDASDYLGVSVSRYETDYGIPGGPGGGHHHGEEEDHDHEDEDHEDEDHEDGDHHEDEDHHDEDEGHDHGEEPVTIGLEQTRADMRAGLSLGGIFERADLRIGYSDYTHTEFEGEEVGTIFDVEGFEGRFVLTQKETARWNGSVGAQAYHRDFEAIGAEAFVAPNKTDQYALFTLQEFGNAPFTVEIAGRYEHTEVEADGFTDRTFDALSGAVSAVYRPNRNFRLGLTGSRAERAPGAEELFANGPHIATQQFEIGDPDLKTEKAWGAEAFARGQVGPASIGVSAYAQWFDDYIFLMETGEEEDELPVYQQMQTDASYYGFEAEAVIDLYDGDLVDLSTDLRADYVRAEFDDGSNVPRIPPLSLFAALDADADYVGGRIELAYTAEQDEVTALETPTDDFLFVNAAVTWRPLFNRNVTFIAQMDNIFDVEGRRHASFTKDYVPLPGRDIRVSARLSF</sequence>
<evidence type="ECO:0000256" key="1">
    <source>
        <dbReference type="ARBA" id="ARBA00004571"/>
    </source>
</evidence>
<dbReference type="InterPro" id="IPR036942">
    <property type="entry name" value="Beta-barrel_TonB_sf"/>
</dbReference>
<comment type="similarity">
    <text evidence="8 9">Belongs to the TonB-dependent receptor family.</text>
</comment>
<comment type="caution">
    <text evidence="14">The sequence shown here is derived from an EMBL/GenBank/DDBJ whole genome shotgun (WGS) entry which is preliminary data.</text>
</comment>
<feature type="region of interest" description="Disordered" evidence="10">
    <location>
        <begin position="289"/>
        <end position="343"/>
    </location>
</feature>
<dbReference type="GO" id="GO:0044718">
    <property type="term" value="P:siderophore transmembrane transport"/>
    <property type="evidence" value="ECO:0007669"/>
    <property type="project" value="TreeGrafter"/>
</dbReference>
<keyword evidence="5 9" id="KW-0798">TonB box</keyword>
<dbReference type="EMBL" id="NFZT01000001">
    <property type="protein sequence ID" value="OWV33825.1"/>
    <property type="molecule type" value="Genomic_DNA"/>
</dbReference>
<evidence type="ECO:0000256" key="5">
    <source>
        <dbReference type="ARBA" id="ARBA00023077"/>
    </source>
</evidence>
<evidence type="ECO:0000313" key="14">
    <source>
        <dbReference type="EMBL" id="OWV33825.1"/>
    </source>
</evidence>
<dbReference type="SUPFAM" id="SSF56935">
    <property type="entry name" value="Porins"/>
    <property type="match status" value="1"/>
</dbReference>
<name>A0A219B642_9SPHN</name>
<evidence type="ECO:0000256" key="10">
    <source>
        <dbReference type="SAM" id="MobiDB-lite"/>
    </source>
</evidence>
<evidence type="ECO:0000256" key="11">
    <source>
        <dbReference type="SAM" id="SignalP"/>
    </source>
</evidence>
<evidence type="ECO:0000256" key="2">
    <source>
        <dbReference type="ARBA" id="ARBA00022448"/>
    </source>
</evidence>
<dbReference type="Gene3D" id="2.170.130.10">
    <property type="entry name" value="TonB-dependent receptor, plug domain"/>
    <property type="match status" value="1"/>
</dbReference>
<evidence type="ECO:0000259" key="12">
    <source>
        <dbReference type="Pfam" id="PF00593"/>
    </source>
</evidence>
<keyword evidence="4 8" id="KW-0812">Transmembrane</keyword>
<dbReference type="OrthoDB" id="9795928at2"/>
<keyword evidence="14" id="KW-0675">Receptor</keyword>
<dbReference type="Gene3D" id="2.40.170.20">
    <property type="entry name" value="TonB-dependent receptor, beta-barrel domain"/>
    <property type="match status" value="1"/>
</dbReference>
<evidence type="ECO:0000256" key="4">
    <source>
        <dbReference type="ARBA" id="ARBA00022692"/>
    </source>
</evidence>
<dbReference type="InterPro" id="IPR037066">
    <property type="entry name" value="Plug_dom_sf"/>
</dbReference>
<protein>
    <submittedName>
        <fullName evidence="14">TonB-dependent receptor</fullName>
    </submittedName>
</protein>
<feature type="domain" description="TonB-dependent receptor-like beta-barrel" evidence="12">
    <location>
        <begin position="393"/>
        <end position="696"/>
    </location>
</feature>
<keyword evidence="7 8" id="KW-0998">Cell outer membrane</keyword>
<evidence type="ECO:0000256" key="6">
    <source>
        <dbReference type="ARBA" id="ARBA00023136"/>
    </source>
</evidence>
<gene>
    <name evidence="14" type="ORF">B5C34_10385</name>
</gene>
<dbReference type="PROSITE" id="PS52016">
    <property type="entry name" value="TONB_DEPENDENT_REC_3"/>
    <property type="match status" value="1"/>
</dbReference>
<feature type="domain" description="TonB-dependent receptor plug" evidence="13">
    <location>
        <begin position="49"/>
        <end position="152"/>
    </location>
</feature>
<feature type="chain" id="PRO_5012623374" evidence="11">
    <location>
        <begin position="21"/>
        <end position="728"/>
    </location>
</feature>
<evidence type="ECO:0000256" key="3">
    <source>
        <dbReference type="ARBA" id="ARBA00022452"/>
    </source>
</evidence>
<dbReference type="InterPro" id="IPR039426">
    <property type="entry name" value="TonB-dep_rcpt-like"/>
</dbReference>
<keyword evidence="15" id="KW-1185">Reference proteome</keyword>
<keyword evidence="6 8" id="KW-0472">Membrane</keyword>
<dbReference type="Proteomes" id="UP000198462">
    <property type="component" value="Unassembled WGS sequence"/>
</dbReference>
<dbReference type="PANTHER" id="PTHR30069:SF40">
    <property type="entry name" value="TONB-DEPENDENT RECEPTOR NMB0964-RELATED"/>
    <property type="match status" value="1"/>
</dbReference>
<evidence type="ECO:0000256" key="8">
    <source>
        <dbReference type="PROSITE-ProRule" id="PRU01360"/>
    </source>
</evidence>
<comment type="subcellular location">
    <subcellularLocation>
        <location evidence="1 8">Cell outer membrane</location>
        <topology evidence="1 8">Multi-pass membrane protein</topology>
    </subcellularLocation>
</comment>
<feature type="compositionally biased region" description="Acidic residues" evidence="10">
    <location>
        <begin position="306"/>
        <end position="321"/>
    </location>
</feature>
<dbReference type="Pfam" id="PF07715">
    <property type="entry name" value="Plug"/>
    <property type="match status" value="1"/>
</dbReference>
<dbReference type="PANTHER" id="PTHR30069">
    <property type="entry name" value="TONB-DEPENDENT OUTER MEMBRANE RECEPTOR"/>
    <property type="match status" value="1"/>
</dbReference>
<reference evidence="15" key="1">
    <citation type="submission" date="2017-05" db="EMBL/GenBank/DDBJ databases">
        <authorList>
            <person name="Lin X."/>
        </authorList>
    </citation>
    <scope>NUCLEOTIDE SEQUENCE [LARGE SCALE GENOMIC DNA]</scope>
    <source>
        <strain evidence="15">JLT2012</strain>
    </source>
</reference>
<evidence type="ECO:0000259" key="13">
    <source>
        <dbReference type="Pfam" id="PF07715"/>
    </source>
</evidence>
<dbReference type="GO" id="GO:0015344">
    <property type="term" value="F:siderophore uptake transmembrane transporter activity"/>
    <property type="evidence" value="ECO:0007669"/>
    <property type="project" value="TreeGrafter"/>
</dbReference>
<keyword evidence="3 8" id="KW-1134">Transmembrane beta strand</keyword>
<feature type="signal peptide" evidence="11">
    <location>
        <begin position="1"/>
        <end position="20"/>
    </location>
</feature>
<keyword evidence="2 8" id="KW-0813">Transport</keyword>
<evidence type="ECO:0000313" key="15">
    <source>
        <dbReference type="Proteomes" id="UP000198462"/>
    </source>
</evidence>
<dbReference type="RefSeq" id="WP_088712548.1">
    <property type="nucleotide sequence ID" value="NZ_NFZT01000001.1"/>
</dbReference>
<dbReference type="InterPro" id="IPR000531">
    <property type="entry name" value="Beta-barrel_TonB"/>
</dbReference>
<proteinExistence type="inferred from homology"/>
<dbReference type="GO" id="GO:0009279">
    <property type="term" value="C:cell outer membrane"/>
    <property type="evidence" value="ECO:0007669"/>
    <property type="project" value="UniProtKB-SubCell"/>
</dbReference>
<evidence type="ECO:0000256" key="7">
    <source>
        <dbReference type="ARBA" id="ARBA00023237"/>
    </source>
</evidence>
<evidence type="ECO:0000256" key="9">
    <source>
        <dbReference type="RuleBase" id="RU003357"/>
    </source>
</evidence>
<dbReference type="AlphaFoldDB" id="A0A219B642"/>
<feature type="compositionally biased region" description="Basic and acidic residues" evidence="10">
    <location>
        <begin position="322"/>
        <end position="343"/>
    </location>
</feature>
<keyword evidence="11" id="KW-0732">Signal</keyword>